<evidence type="ECO:0000256" key="1">
    <source>
        <dbReference type="SAM" id="MobiDB-lite"/>
    </source>
</evidence>
<protein>
    <submittedName>
        <fullName evidence="2">Uncharacterized protein</fullName>
    </submittedName>
</protein>
<evidence type="ECO:0000313" key="2">
    <source>
        <dbReference type="EMBL" id="GFR90566.1"/>
    </source>
</evidence>
<feature type="compositionally biased region" description="Low complexity" evidence="1">
    <location>
        <begin position="130"/>
        <end position="151"/>
    </location>
</feature>
<organism evidence="2 3">
    <name type="scientific">Elysia marginata</name>
    <dbReference type="NCBI Taxonomy" id="1093978"/>
    <lineage>
        <taxon>Eukaryota</taxon>
        <taxon>Metazoa</taxon>
        <taxon>Spiralia</taxon>
        <taxon>Lophotrochozoa</taxon>
        <taxon>Mollusca</taxon>
        <taxon>Gastropoda</taxon>
        <taxon>Heterobranchia</taxon>
        <taxon>Euthyneura</taxon>
        <taxon>Panpulmonata</taxon>
        <taxon>Sacoglossa</taxon>
        <taxon>Placobranchoidea</taxon>
        <taxon>Plakobranchidae</taxon>
        <taxon>Elysia</taxon>
    </lineage>
</organism>
<proteinExistence type="predicted"/>
<evidence type="ECO:0000313" key="3">
    <source>
        <dbReference type="Proteomes" id="UP000762676"/>
    </source>
</evidence>
<reference evidence="2 3" key="1">
    <citation type="journal article" date="2021" name="Elife">
        <title>Chloroplast acquisition without the gene transfer in kleptoplastic sea slugs, Plakobranchus ocellatus.</title>
        <authorList>
            <person name="Maeda T."/>
            <person name="Takahashi S."/>
            <person name="Yoshida T."/>
            <person name="Shimamura S."/>
            <person name="Takaki Y."/>
            <person name="Nagai Y."/>
            <person name="Toyoda A."/>
            <person name="Suzuki Y."/>
            <person name="Arimoto A."/>
            <person name="Ishii H."/>
            <person name="Satoh N."/>
            <person name="Nishiyama T."/>
            <person name="Hasebe M."/>
            <person name="Maruyama T."/>
            <person name="Minagawa J."/>
            <person name="Obokata J."/>
            <person name="Shigenobu S."/>
        </authorList>
    </citation>
    <scope>NUCLEOTIDE SEQUENCE [LARGE SCALE GENOMIC DNA]</scope>
</reference>
<sequence>MSDLKRVAAPEAQYALNCRTSENLLKVEFEAQDRKSERYRRRMDRQISSARQELAEIEARTPSPRGKTSKVKRQQRETSPNRNGDSPSYSQQTLVSVSPRSVQELHRAAAVLKNTPHEAEVLKLLTTVQPASPAASGSPRASSRSPRNPRS</sequence>
<accession>A0AAV4GZ27</accession>
<dbReference type="Proteomes" id="UP000762676">
    <property type="component" value="Unassembled WGS sequence"/>
</dbReference>
<dbReference type="AlphaFoldDB" id="A0AAV4GZ27"/>
<comment type="caution">
    <text evidence="2">The sequence shown here is derived from an EMBL/GenBank/DDBJ whole genome shotgun (WGS) entry which is preliminary data.</text>
</comment>
<keyword evidence="3" id="KW-1185">Reference proteome</keyword>
<feature type="region of interest" description="Disordered" evidence="1">
    <location>
        <begin position="123"/>
        <end position="151"/>
    </location>
</feature>
<feature type="region of interest" description="Disordered" evidence="1">
    <location>
        <begin position="32"/>
        <end position="101"/>
    </location>
</feature>
<name>A0AAV4GZ27_9GAST</name>
<gene>
    <name evidence="2" type="ORF">ElyMa_000821800</name>
</gene>
<feature type="compositionally biased region" description="Polar residues" evidence="1">
    <location>
        <begin position="77"/>
        <end position="101"/>
    </location>
</feature>
<dbReference type="EMBL" id="BMAT01001690">
    <property type="protein sequence ID" value="GFR90566.1"/>
    <property type="molecule type" value="Genomic_DNA"/>
</dbReference>